<protein>
    <submittedName>
        <fullName evidence="1">Uncharacterized protein</fullName>
    </submittedName>
</protein>
<accession>A0A2X3K0W8</accession>
<dbReference type="EMBL" id="UARW01000010">
    <property type="protein sequence ID" value="SQD01521.1"/>
    <property type="molecule type" value="Genomic_DNA"/>
</dbReference>
<reference evidence="1 2" key="1">
    <citation type="submission" date="2018-06" db="EMBL/GenBank/DDBJ databases">
        <authorList>
            <consortium name="Pathogen Informatics"/>
            <person name="Doyle S."/>
        </authorList>
    </citation>
    <scope>NUCLEOTIDE SEQUENCE [LARGE SCALE GENOMIC DNA]</scope>
    <source>
        <strain evidence="1 2">NCTC8009</strain>
    </source>
</reference>
<evidence type="ECO:0000313" key="1">
    <source>
        <dbReference type="EMBL" id="SQD01521.1"/>
    </source>
</evidence>
<sequence>MRSTILPRRVYPGVVTQGFCAFYGRYAAVSAPGILRPDFALPMGQKNRPALLPSPVRCTGHYCDYCCEFFHVYYSL</sequence>
<proteinExistence type="predicted"/>
<dbReference type="Proteomes" id="UP000250991">
    <property type="component" value="Unassembled WGS sequence"/>
</dbReference>
<evidence type="ECO:0000313" key="2">
    <source>
        <dbReference type="Proteomes" id="UP000250991"/>
    </source>
</evidence>
<name>A0A2X3K0W8_ECOLX</name>
<dbReference type="AlphaFoldDB" id="A0A2X3K0W8"/>
<organism evidence="1 2">
    <name type="scientific">Escherichia coli</name>
    <dbReference type="NCBI Taxonomy" id="562"/>
    <lineage>
        <taxon>Bacteria</taxon>
        <taxon>Pseudomonadati</taxon>
        <taxon>Pseudomonadota</taxon>
        <taxon>Gammaproteobacteria</taxon>
        <taxon>Enterobacterales</taxon>
        <taxon>Enterobacteriaceae</taxon>
        <taxon>Escherichia</taxon>
    </lineage>
</organism>
<gene>
    <name evidence="1" type="ORF">NCTC8009_01952</name>
</gene>